<dbReference type="RefSeq" id="WP_015711521.1">
    <property type="nucleotide sequence ID" value="NC_015577.1"/>
</dbReference>
<dbReference type="NCBIfam" id="TIGR01784">
    <property type="entry name" value="T_den_put_tspse"/>
    <property type="match status" value="1"/>
</dbReference>
<dbReference type="eggNOG" id="COG5464">
    <property type="taxonomic scope" value="Bacteria"/>
</dbReference>
<dbReference type="KEGG" id="taz:TREAZ_0424"/>
<dbReference type="OrthoDB" id="9775482at2"/>
<evidence type="ECO:0000313" key="2">
    <source>
        <dbReference type="Proteomes" id="UP000009222"/>
    </source>
</evidence>
<dbReference type="AlphaFoldDB" id="F5YCV0"/>
<evidence type="ECO:0008006" key="3">
    <source>
        <dbReference type="Google" id="ProtNLM"/>
    </source>
</evidence>
<keyword evidence="2" id="KW-1185">Reference proteome</keyword>
<protein>
    <recommendedName>
        <fullName evidence="3">Rpn family recombination-promoting nuclease/putative transposase</fullName>
    </recommendedName>
</protein>
<evidence type="ECO:0000313" key="1">
    <source>
        <dbReference type="EMBL" id="AEF81624.1"/>
    </source>
</evidence>
<gene>
    <name evidence="1" type="ordered locus">TREAZ_0424</name>
</gene>
<organism evidence="1 2">
    <name type="scientific">Leadbettera azotonutricia (strain ATCC BAA-888 / DSM 13862 / ZAS-9)</name>
    <name type="common">Treponema azotonutricium</name>
    <dbReference type="NCBI Taxonomy" id="545695"/>
    <lineage>
        <taxon>Bacteria</taxon>
        <taxon>Pseudomonadati</taxon>
        <taxon>Spirochaetota</taxon>
        <taxon>Spirochaetia</taxon>
        <taxon>Spirochaetales</taxon>
        <taxon>Breznakiellaceae</taxon>
        <taxon>Leadbettera</taxon>
    </lineage>
</organism>
<dbReference type="HOGENOM" id="CLU_057504_0_1_12"/>
<reference evidence="1 2" key="2">
    <citation type="journal article" date="2011" name="ISME J.">
        <title>RNA-seq reveals cooperative metabolic interactions between two termite-gut spirochete species in co-culture.</title>
        <authorList>
            <person name="Rosenthal A.Z."/>
            <person name="Matson E.G."/>
            <person name="Eldar A."/>
            <person name="Leadbetter J.R."/>
        </authorList>
    </citation>
    <scope>NUCLEOTIDE SEQUENCE [LARGE SCALE GENOMIC DNA]</scope>
    <source>
        <strain evidence="2">ATCC BAA-888 / DSM 13862 / ZAS-9</strain>
    </source>
</reference>
<accession>F5YCV0</accession>
<name>F5YCV0_LEAAZ</name>
<dbReference type="InterPro" id="IPR010106">
    <property type="entry name" value="RpnA"/>
</dbReference>
<dbReference type="Proteomes" id="UP000009222">
    <property type="component" value="Chromosome"/>
</dbReference>
<dbReference type="STRING" id="545695.TREAZ_0424"/>
<dbReference type="Pfam" id="PF12784">
    <property type="entry name" value="PDDEXK_2"/>
    <property type="match status" value="1"/>
</dbReference>
<dbReference type="InParanoid" id="F5YCV0"/>
<dbReference type="PANTHER" id="PTHR41317:SF1">
    <property type="entry name" value="PD-(D_E)XK NUCLEASE FAMILY TRANSPOSASE"/>
    <property type="match status" value="1"/>
</dbReference>
<reference evidence="2" key="1">
    <citation type="submission" date="2009-12" db="EMBL/GenBank/DDBJ databases">
        <title>Complete sequence of Treponema azotonutricium strain ZAS-9.</title>
        <authorList>
            <person name="Tetu S.G."/>
            <person name="Matson E."/>
            <person name="Ren Q."/>
            <person name="Seshadri R."/>
            <person name="Elbourne L."/>
            <person name="Hassan K.A."/>
            <person name="Durkin A."/>
            <person name="Radune D."/>
            <person name="Mohamoud Y."/>
            <person name="Shay R."/>
            <person name="Jin S."/>
            <person name="Zhang X."/>
            <person name="Lucey K."/>
            <person name="Ballor N.R."/>
            <person name="Ottesen E."/>
            <person name="Rosenthal R."/>
            <person name="Allen A."/>
            <person name="Leadbetter J.R."/>
            <person name="Paulsen I.T."/>
        </authorList>
    </citation>
    <scope>NUCLEOTIDE SEQUENCE [LARGE SCALE GENOMIC DNA]</scope>
    <source>
        <strain evidence="2">ATCC BAA-888 / DSM 13862 / ZAS-9</strain>
    </source>
</reference>
<sequence>MNYEILPPTDDWIFKLLFGDERHKSSLISLLQAFVALPDEEYELTFLDTYLKPESEDDKLGIVDVKVQTKTGKIIDIEIQVNPIKNIGQRLSFYKSKLIVEQIGKGERYNVIQKVICICISNYELFPGVQGYLNNFKFYNPKTGLCFEDIPEEVYTLELPKVPVKSDGTTGWEWMQFLRGTQKEEFEMIAAKNPEIRKAVDTLYELSADEKVRAEYEMRQKAWRDRISQIEGAYEDGSQKKAVEVAKKAKGKGANIDFIMDITGLTEQQIREL</sequence>
<dbReference type="EMBL" id="CP001841">
    <property type="protein sequence ID" value="AEF81624.1"/>
    <property type="molecule type" value="Genomic_DNA"/>
</dbReference>
<proteinExistence type="predicted"/>
<dbReference type="PANTHER" id="PTHR41317">
    <property type="entry name" value="PD-(D_E)XK NUCLEASE FAMILY TRANSPOSASE"/>
    <property type="match status" value="1"/>
</dbReference>